<evidence type="ECO:0000313" key="1">
    <source>
        <dbReference type="EnsemblPlants" id="LPERR03G07210.1"/>
    </source>
</evidence>
<dbReference type="HOGENOM" id="CLU_2779493_0_0_1"/>
<reference evidence="1 2" key="1">
    <citation type="submission" date="2012-08" db="EMBL/GenBank/DDBJ databases">
        <title>Oryza genome evolution.</title>
        <authorList>
            <person name="Wing R.A."/>
        </authorList>
    </citation>
    <scope>NUCLEOTIDE SEQUENCE</scope>
</reference>
<organism evidence="1 2">
    <name type="scientific">Leersia perrieri</name>
    <dbReference type="NCBI Taxonomy" id="77586"/>
    <lineage>
        <taxon>Eukaryota</taxon>
        <taxon>Viridiplantae</taxon>
        <taxon>Streptophyta</taxon>
        <taxon>Embryophyta</taxon>
        <taxon>Tracheophyta</taxon>
        <taxon>Spermatophyta</taxon>
        <taxon>Magnoliopsida</taxon>
        <taxon>Liliopsida</taxon>
        <taxon>Poales</taxon>
        <taxon>Poaceae</taxon>
        <taxon>BOP clade</taxon>
        <taxon>Oryzoideae</taxon>
        <taxon>Oryzeae</taxon>
        <taxon>Oryzinae</taxon>
        <taxon>Leersia</taxon>
    </lineage>
</organism>
<evidence type="ECO:0000313" key="2">
    <source>
        <dbReference type="Proteomes" id="UP000032180"/>
    </source>
</evidence>
<reference evidence="2" key="2">
    <citation type="submission" date="2013-12" db="EMBL/GenBank/DDBJ databases">
        <authorList>
            <person name="Yu Y."/>
            <person name="Lee S."/>
            <person name="de Baynast K."/>
            <person name="Wissotski M."/>
            <person name="Liu L."/>
            <person name="Talag J."/>
            <person name="Goicoechea J."/>
            <person name="Angelova A."/>
            <person name="Jetty R."/>
            <person name="Kudrna D."/>
            <person name="Golser W."/>
            <person name="Rivera L."/>
            <person name="Zhang J."/>
            <person name="Wing R."/>
        </authorList>
    </citation>
    <scope>NUCLEOTIDE SEQUENCE</scope>
</reference>
<dbReference type="EnsemblPlants" id="LPERR03G07210.1">
    <property type="protein sequence ID" value="LPERR03G07210.1"/>
    <property type="gene ID" value="LPERR03G07210"/>
</dbReference>
<dbReference type="Proteomes" id="UP000032180">
    <property type="component" value="Chromosome 3"/>
</dbReference>
<dbReference type="AlphaFoldDB" id="A0A0D9VR27"/>
<dbReference type="Gramene" id="LPERR03G07210.1">
    <property type="protein sequence ID" value="LPERR03G07210.1"/>
    <property type="gene ID" value="LPERR03G07210"/>
</dbReference>
<protein>
    <submittedName>
        <fullName evidence="1">Uncharacterized protein</fullName>
    </submittedName>
</protein>
<reference evidence="1" key="3">
    <citation type="submission" date="2015-04" db="UniProtKB">
        <authorList>
            <consortium name="EnsemblPlants"/>
        </authorList>
    </citation>
    <scope>IDENTIFICATION</scope>
</reference>
<sequence>METNKVSPSSLLTFSQVTSGLQPEFALIKKKAYLLHINASRYEVINSYAAMLIEHANTRRLDFFEEDRS</sequence>
<name>A0A0D9VR27_9ORYZ</name>
<proteinExistence type="predicted"/>
<accession>A0A0D9VR27</accession>
<keyword evidence="2" id="KW-1185">Reference proteome</keyword>